<feature type="region of interest" description="Disordered" evidence="1">
    <location>
        <begin position="102"/>
        <end position="124"/>
    </location>
</feature>
<feature type="region of interest" description="Disordered" evidence="1">
    <location>
        <begin position="1"/>
        <end position="39"/>
    </location>
</feature>
<dbReference type="EMBL" id="PQZD01000003">
    <property type="protein sequence ID" value="RTI48651.1"/>
    <property type="molecule type" value="Genomic_DNA"/>
</dbReference>
<dbReference type="RefSeq" id="WP_126232526.1">
    <property type="nucleotide sequence ID" value="NZ_PQZD01000003.1"/>
</dbReference>
<gene>
    <name evidence="3" type="ORF">C3H57_09500</name>
    <name evidence="2" type="ORF">C3I27_04305</name>
</gene>
<protein>
    <submittedName>
        <fullName evidence="3">Uncharacterized protein</fullName>
    </submittedName>
</protein>
<dbReference type="EMBL" id="PRBV01000021">
    <property type="protein sequence ID" value="RTJ78032.1"/>
    <property type="molecule type" value="Genomic_DNA"/>
</dbReference>
<feature type="compositionally biased region" description="Low complexity" evidence="1">
    <location>
        <begin position="13"/>
        <end position="22"/>
    </location>
</feature>
<name>A0A431E9F0_CAMJU</name>
<dbReference type="Proteomes" id="UP000288507">
    <property type="component" value="Unassembled WGS sequence"/>
</dbReference>
<organism evidence="3 4">
    <name type="scientific">Campylobacter jejuni</name>
    <dbReference type="NCBI Taxonomy" id="197"/>
    <lineage>
        <taxon>Bacteria</taxon>
        <taxon>Pseudomonadati</taxon>
        <taxon>Campylobacterota</taxon>
        <taxon>Epsilonproteobacteria</taxon>
        <taxon>Campylobacterales</taxon>
        <taxon>Campylobacteraceae</taxon>
        <taxon>Campylobacter</taxon>
    </lineage>
</organism>
<proteinExistence type="predicted"/>
<evidence type="ECO:0000313" key="2">
    <source>
        <dbReference type="EMBL" id="RTI48651.1"/>
    </source>
</evidence>
<reference evidence="2" key="1">
    <citation type="submission" date="2018-01" db="EMBL/GenBank/DDBJ databases">
        <authorList>
            <person name="Kovanen S."/>
            <person name="Nieminen T."/>
            <person name="Pohja-Mykra M."/>
            <person name="Raunio-Saarnisto M."/>
            <person name="Sauvala M."/>
            <person name="Fredriksson-Ahomaa M."/>
            <person name="Hanninen M.-L."/>
            <person name="Kivisto R."/>
        </authorList>
    </citation>
    <scope>NUCLEOTIDE SEQUENCE</scope>
    <source>
        <strain evidence="2">SO-26</strain>
    </source>
</reference>
<feature type="compositionally biased region" description="Basic and acidic residues" evidence="1">
    <location>
        <begin position="23"/>
        <end position="39"/>
    </location>
</feature>
<accession>A0A431E9F0</accession>
<dbReference type="Proteomes" id="UP000287197">
    <property type="component" value="Unassembled WGS sequence"/>
</dbReference>
<sequence>MAISLSDLQTANSSGGKKIGSSIDEKLKAHGIPEEDRAKIADDLKNLDSQASSEDLQKQTTNANATIQSKGTAMSTTACGKATTTAYKVTQAQQVAKSKASSISLSNGHSHQDLKSPIVFNDPPTNHTKYTTPKPMKPVSSSFGDNYSKSTGHISPGNNWTRQDNQEKTIEKAHGNSGSFFKIDNEGNVTVHIAGNLRVLIDGDTTISILKNLDIGTDKSISLDSKEKMSIRVTELFDIISKGFDLDSGDKVSTKSKADTTITSSASATYKSSGATTVKGSRIDLN</sequence>
<reference evidence="3 4" key="2">
    <citation type="journal article" date="2019" name="Appl. Environ. Microbiol.">
        <title>Population genetics and characterization of Campylobacter jejuni isolates in western jackdaws and game birds in Finland.</title>
        <authorList>
            <person name="Kovanen S."/>
            <person name="Rossi M."/>
            <person name="Pohja-Mykra M."/>
            <person name="Nieminen T."/>
            <person name="Raunio-Saarnisto M."/>
            <person name="Sauvala M."/>
            <person name="Fredriksson-Ahomaa M."/>
            <person name="Hanninen M.L."/>
            <person name="Kivisto R."/>
        </authorList>
    </citation>
    <scope>NUCLEOTIDE SEQUENCE [LARGE SCALE GENOMIC DNA]</scope>
    <source>
        <strain evidence="3 4">CB313</strain>
        <strain evidence="2">SO-26</strain>
    </source>
</reference>
<evidence type="ECO:0000256" key="1">
    <source>
        <dbReference type="SAM" id="MobiDB-lite"/>
    </source>
</evidence>
<dbReference type="AlphaFoldDB" id="A0A431E9F0"/>
<evidence type="ECO:0000313" key="3">
    <source>
        <dbReference type="EMBL" id="RTJ78032.1"/>
    </source>
</evidence>
<evidence type="ECO:0000313" key="4">
    <source>
        <dbReference type="Proteomes" id="UP000288507"/>
    </source>
</evidence>
<feature type="compositionally biased region" description="Polar residues" evidence="1">
    <location>
        <begin position="1"/>
        <end position="12"/>
    </location>
</feature>
<comment type="caution">
    <text evidence="3">The sequence shown here is derived from an EMBL/GenBank/DDBJ whole genome shotgun (WGS) entry which is preliminary data.</text>
</comment>